<dbReference type="GeneID" id="92927869"/>
<comment type="caution">
    <text evidence="1">The sequence shown here is derived from an EMBL/GenBank/DDBJ whole genome shotgun (WGS) entry which is preliminary data.</text>
</comment>
<dbReference type="AlphaFoldDB" id="A0A316R7I9"/>
<protein>
    <submittedName>
        <fullName evidence="1">Uncharacterized protein</fullName>
    </submittedName>
</protein>
<organism evidence="1 2">
    <name type="scientific">Coprobacter fastidiosus</name>
    <dbReference type="NCBI Taxonomy" id="1099853"/>
    <lineage>
        <taxon>Bacteria</taxon>
        <taxon>Pseudomonadati</taxon>
        <taxon>Bacteroidota</taxon>
        <taxon>Bacteroidia</taxon>
        <taxon>Bacteroidales</taxon>
        <taxon>Barnesiellaceae</taxon>
        <taxon>Coprobacter</taxon>
    </lineage>
</organism>
<name>A0A316R7I9_9BACT</name>
<evidence type="ECO:0000313" key="2">
    <source>
        <dbReference type="Proteomes" id="UP000262954"/>
    </source>
</evidence>
<sequence length="94" mass="11060">MANKRELKKEINFISNELIAECLFNKLYIKNSDPQKIDELLSRIINCQDDFLRRVNTPDGKENPKLVKKYYKSLIQSFDNKIGEILKELGELNK</sequence>
<evidence type="ECO:0000313" key="1">
    <source>
        <dbReference type="EMBL" id="HBJ10024.1"/>
    </source>
</evidence>
<reference evidence="1 2" key="1">
    <citation type="journal article" date="2018" name="Nat. Biotechnol.">
        <title>A standardized bacterial taxonomy based on genome phylogeny substantially revises the tree of life.</title>
        <authorList>
            <person name="Parks D.H."/>
            <person name="Chuvochina M."/>
            <person name="Waite D.W."/>
            <person name="Rinke C."/>
            <person name="Skarshewski A."/>
            <person name="Chaumeil P.A."/>
            <person name="Hugenholtz P."/>
        </authorList>
    </citation>
    <scope>NUCLEOTIDE SEQUENCE [LARGE SCALE GENOMIC DNA]</scope>
    <source>
        <strain evidence="1">UBA11482</strain>
    </source>
</reference>
<dbReference type="RefSeq" id="WP_022390025.1">
    <property type="nucleotide sequence ID" value="NZ_AP028032.1"/>
</dbReference>
<gene>
    <name evidence="1" type="ORF">DDY73_13585</name>
</gene>
<proteinExistence type="predicted"/>
<dbReference type="EMBL" id="DNWC01000170">
    <property type="protein sequence ID" value="HBJ10024.1"/>
    <property type="molecule type" value="Genomic_DNA"/>
</dbReference>
<dbReference type="Proteomes" id="UP000262954">
    <property type="component" value="Unassembled WGS sequence"/>
</dbReference>
<accession>A0A316R7I9</accession>